<dbReference type="PANTHER" id="PTHR21310">
    <property type="entry name" value="AMINOGLYCOSIDE PHOSPHOTRANSFERASE-RELATED-RELATED"/>
    <property type="match status" value="1"/>
</dbReference>
<proteinExistence type="predicted"/>
<name>A0A9X3SH33_9ACTN</name>
<dbReference type="Gene3D" id="3.30.200.20">
    <property type="entry name" value="Phosphorylase Kinase, domain 1"/>
    <property type="match status" value="1"/>
</dbReference>
<dbReference type="Pfam" id="PF01636">
    <property type="entry name" value="APH"/>
    <property type="match status" value="1"/>
</dbReference>
<keyword evidence="3" id="KW-1185">Reference proteome</keyword>
<evidence type="ECO:0000313" key="3">
    <source>
        <dbReference type="Proteomes" id="UP001140076"/>
    </source>
</evidence>
<organism evidence="2 3">
    <name type="scientific">Streptomonospora mangrovi</name>
    <dbReference type="NCBI Taxonomy" id="2883123"/>
    <lineage>
        <taxon>Bacteria</taxon>
        <taxon>Bacillati</taxon>
        <taxon>Actinomycetota</taxon>
        <taxon>Actinomycetes</taxon>
        <taxon>Streptosporangiales</taxon>
        <taxon>Nocardiopsidaceae</taxon>
        <taxon>Streptomonospora</taxon>
    </lineage>
</organism>
<accession>A0A9X3SH33</accession>
<dbReference type="InterPro" id="IPR051678">
    <property type="entry name" value="AGP_Transferase"/>
</dbReference>
<dbReference type="EMBL" id="JAJAQC010000061">
    <property type="protein sequence ID" value="MDA0567522.1"/>
    <property type="molecule type" value="Genomic_DNA"/>
</dbReference>
<comment type="caution">
    <text evidence="2">The sequence shown here is derived from an EMBL/GenBank/DDBJ whole genome shotgun (WGS) entry which is preliminary data.</text>
</comment>
<dbReference type="AlphaFoldDB" id="A0A9X3SH33"/>
<dbReference type="InterPro" id="IPR002575">
    <property type="entry name" value="Aminoglycoside_PTrfase"/>
</dbReference>
<dbReference type="CDD" id="cd05155">
    <property type="entry name" value="APH_ChoK_like_1"/>
    <property type="match status" value="1"/>
</dbReference>
<sequence length="303" mass="32529">MEARAMPTAEVRLSRELVRALLSDQHPDLADLGIEVLAHGWDNLVCRLGRDHVVRLPRRAASAGLVVNEQRWLPGIAPHLPLPVPVPARTGRPGRGYPWAWSVLPFLPGEIAARTPPADPGEAARSLGRFLAALHQPAPADAPLNPVRGIPLSGRAAGVTAQLEHVADPHAREAARRAWERAAAAPGWDGPPVWLHGDLHPANILVERGRVGAVIDFGDITAGDPATDLAVAWMLLPRAGREELRSAYGRADGATWARARGWALALALAFLSRSADNPLMARIGDRTLRAVVDDSPAEPPRDR</sequence>
<dbReference type="RefSeq" id="WP_270074768.1">
    <property type="nucleotide sequence ID" value="NZ_JAJAQC010000061.1"/>
</dbReference>
<dbReference type="SUPFAM" id="SSF56112">
    <property type="entry name" value="Protein kinase-like (PK-like)"/>
    <property type="match status" value="1"/>
</dbReference>
<dbReference type="Proteomes" id="UP001140076">
    <property type="component" value="Unassembled WGS sequence"/>
</dbReference>
<dbReference type="Gene3D" id="3.90.1200.10">
    <property type="match status" value="1"/>
</dbReference>
<evidence type="ECO:0000313" key="2">
    <source>
        <dbReference type="EMBL" id="MDA0567522.1"/>
    </source>
</evidence>
<dbReference type="InterPro" id="IPR011009">
    <property type="entry name" value="Kinase-like_dom_sf"/>
</dbReference>
<reference evidence="2" key="1">
    <citation type="submission" date="2021-10" db="EMBL/GenBank/DDBJ databases">
        <title>Streptomonospora sp. nov., isolated from mangrove soil.</title>
        <authorList>
            <person name="Chen X."/>
            <person name="Ge X."/>
            <person name="Liu W."/>
        </authorList>
    </citation>
    <scope>NUCLEOTIDE SEQUENCE</scope>
    <source>
        <strain evidence="2">S1-112</strain>
    </source>
</reference>
<evidence type="ECO:0000259" key="1">
    <source>
        <dbReference type="Pfam" id="PF01636"/>
    </source>
</evidence>
<feature type="domain" description="Aminoglycoside phosphotransferase" evidence="1">
    <location>
        <begin position="34"/>
        <end position="262"/>
    </location>
</feature>
<gene>
    <name evidence="2" type="ORF">LG943_24835</name>
</gene>
<protein>
    <submittedName>
        <fullName evidence="2">Aminoglycoside phosphotransferase family protein</fullName>
    </submittedName>
</protein>
<dbReference type="PANTHER" id="PTHR21310:SF42">
    <property type="entry name" value="BIFUNCTIONAL AAC_APH"/>
    <property type="match status" value="1"/>
</dbReference>